<organism evidence="1">
    <name type="scientific">Phakopsora pachyrhizi</name>
    <name type="common">Asian soybean rust disease fungus</name>
    <dbReference type="NCBI Taxonomy" id="170000"/>
    <lineage>
        <taxon>Eukaryota</taxon>
        <taxon>Fungi</taxon>
        <taxon>Dikarya</taxon>
        <taxon>Basidiomycota</taxon>
        <taxon>Pucciniomycotina</taxon>
        <taxon>Pucciniomycetes</taxon>
        <taxon>Pucciniales</taxon>
        <taxon>Phakopsoraceae</taxon>
        <taxon>Phakopsora</taxon>
    </lineage>
</organism>
<dbReference type="AlphaFoldDB" id="A0A0S1MKC7"/>
<proteinExistence type="evidence at transcript level"/>
<name>A0A0S1MKC7_PHAPC</name>
<evidence type="ECO:0000313" key="1">
    <source>
        <dbReference type="EMBL" id="ALL41373.1"/>
    </source>
</evidence>
<sequence length="55" mass="6447">MRMDLVIKIKRRFLVPLGTIPPGHQITLRRKIEVKTNLALALALFHHLNQRNHNL</sequence>
<dbReference type="EMBL" id="KT247284">
    <property type="protein sequence ID" value="ALL41373.1"/>
    <property type="molecule type" value="mRNA"/>
</dbReference>
<reference evidence="1" key="1">
    <citation type="submission" date="2015-07" db="EMBL/GenBank/DDBJ databases">
        <title>Elucidating the P. pachyrhizi secretome and potential effectors.</title>
        <authorList>
            <person name="de Carvalho M.C.C.G."/>
            <person name="Nascimento L.C."/>
            <person name="Darben L.M."/>
            <person name="Polizel-Podanosqui A.M."/>
            <person name="Lopes-Caitar V.S."/>
            <person name="Rocha C.S."/>
            <person name="Qi M."/>
            <person name="Carazolle M."/>
            <person name="Kuwahara M.K."/>
            <person name="Pereira G.A.G."/>
            <person name="Abdelnoor R.V."/>
            <person name="Whitham S.A."/>
            <person name="Marcelino-Guimaraes F.C."/>
        </authorList>
    </citation>
    <scope>NUCLEOTIDE SEQUENCE</scope>
</reference>
<accession>A0A0S1MKC7</accession>
<protein>
    <submittedName>
        <fullName evidence="1">Loosenin</fullName>
    </submittedName>
</protein>